<dbReference type="SUPFAM" id="SSF55186">
    <property type="entry name" value="ThrRS/AlaRS common domain"/>
    <property type="match status" value="1"/>
</dbReference>
<dbReference type="InterPro" id="IPR018163">
    <property type="entry name" value="Thr/Ala-tRNA-synth_IIc_edit"/>
</dbReference>
<sequence>MECAGSYPVEVRTHTALHVLKGAVVKVLGPGARWTASTYVDGSHGRLTVKFDRKPSPEEIRRIEEEANRVVREDLPVEVVVLPRRAAEEKYGDLIYDLFPVPDHVTELSIVIIRDRSGELWNINACNKQHTASTGCIGRIQVGKPRFRRSKQLLEIPFDIEPDG</sequence>
<accession>A0ABM8IX58</accession>
<dbReference type="Gene3D" id="3.30.980.10">
    <property type="entry name" value="Threonyl-trna Synthetase, Chain A, domain 2"/>
    <property type="match status" value="1"/>
</dbReference>
<protein>
    <submittedName>
        <fullName evidence="1">Alanyl-tRNA editing protein</fullName>
    </submittedName>
</protein>
<dbReference type="EMBL" id="AP028907">
    <property type="protein sequence ID" value="BES81187.1"/>
    <property type="molecule type" value="Genomic_DNA"/>
</dbReference>
<name>A0ABM8IX58_9CREN</name>
<organism evidence="1 2">
    <name type="scientific">Pyrodictium abyssi</name>
    <dbReference type="NCBI Taxonomy" id="54256"/>
    <lineage>
        <taxon>Archaea</taxon>
        <taxon>Thermoproteota</taxon>
        <taxon>Thermoprotei</taxon>
        <taxon>Desulfurococcales</taxon>
        <taxon>Pyrodictiaceae</taxon>
        <taxon>Pyrodictium</taxon>
    </lineage>
</organism>
<keyword evidence="2" id="KW-1185">Reference proteome</keyword>
<evidence type="ECO:0000313" key="2">
    <source>
        <dbReference type="Proteomes" id="UP001341135"/>
    </source>
</evidence>
<dbReference type="RefSeq" id="WP_338252065.1">
    <property type="nucleotide sequence ID" value="NZ_AP028907.1"/>
</dbReference>
<reference evidence="1 2" key="1">
    <citation type="submission" date="2023-09" db="EMBL/GenBank/DDBJ databases">
        <title>Pyrofollis japonicus gen. nov. sp. nov., a novel member of the family Pyrodictiaceae isolated from the Iheya North hydrothermal field.</title>
        <authorList>
            <person name="Miyazaki U."/>
            <person name="Sanari M."/>
            <person name="Tame A."/>
            <person name="Kitajima M."/>
            <person name="Okamoto A."/>
            <person name="Sawayama S."/>
            <person name="Miyazaki J."/>
            <person name="Takai K."/>
            <person name="Nakagawa S."/>
        </authorList>
    </citation>
    <scope>NUCLEOTIDE SEQUENCE [LARGE SCALE GENOMIC DNA]</scope>
    <source>
        <strain evidence="1 2">AV2</strain>
    </source>
</reference>
<dbReference type="Proteomes" id="UP001341135">
    <property type="component" value="Chromosome"/>
</dbReference>
<evidence type="ECO:0000313" key="1">
    <source>
        <dbReference type="EMBL" id="BES81187.1"/>
    </source>
</evidence>
<proteinExistence type="predicted"/>
<dbReference type="GeneID" id="89288777"/>
<dbReference type="Gene3D" id="3.30.54.20">
    <property type="match status" value="1"/>
</dbReference>
<gene>
    <name evidence="1" type="ORF">PABY_07540</name>
</gene>